<dbReference type="PROSITE" id="PS51257">
    <property type="entry name" value="PROKAR_LIPOPROTEIN"/>
    <property type="match status" value="1"/>
</dbReference>
<dbReference type="Proteomes" id="UP000050349">
    <property type="component" value="Unassembled WGS sequence"/>
</dbReference>
<name>A0A0P9B6H2_PSEFL</name>
<dbReference type="SUPFAM" id="SSF55486">
    <property type="entry name" value="Metalloproteases ('zincins'), catalytic domain"/>
    <property type="match status" value="1"/>
</dbReference>
<dbReference type="EMBL" id="LJXB01000082">
    <property type="protein sequence ID" value="KPU58309.1"/>
    <property type="molecule type" value="Genomic_DNA"/>
</dbReference>
<feature type="chain" id="PRO_5006155443" evidence="1">
    <location>
        <begin position="21"/>
        <end position="472"/>
    </location>
</feature>
<dbReference type="AlphaFoldDB" id="A0A0P9B6H2"/>
<sequence>MRPLTFSLMLCAAVILVGCAQPDGSSSGHMAEDNFAYDERDAIPNDIPLPKPGVNQRPIVGVKKVLVSVVNWQGENTLNKPLVEKHTLSTDPDSLRSYVLAASNGKLTLDGQVISYTSGPRPDLCKSGAPFPYALAQSEGEKAAKAQGLDPAKFDYLINVIDCGRGAIADMPGRIMGVFYSTLNPFVYKHEFGHNLGYNHGKSYTKCPKSGDTVLAPAECTTIENGDTGDTVSGGRTLYPANNRWYSGWLDSSQAAIIESTGLYRLGVLGREGPQLYLINRHSSSPSQLALEYRKPTPFDNFPPTDNRVTGVWIRYTTMERWIDNVQLDGTPETVSTADPTLQPGRTLVDDSARIKVCSADATGASVAVSINAEALPDCDTPYISSPAQSSVVGILPVFSGSSSLSDTAVTVITAGNPGDVLATTKTDARGQWSVRSGKELKRGTRYVQAGQSLQGQPIKWSKASSFHVIER</sequence>
<keyword evidence="2" id="KW-0449">Lipoprotein</keyword>
<dbReference type="PATRIC" id="fig|294.162.peg.3737"/>
<evidence type="ECO:0000313" key="3">
    <source>
        <dbReference type="Proteomes" id="UP000050349"/>
    </source>
</evidence>
<dbReference type="RefSeq" id="WP_155510425.1">
    <property type="nucleotide sequence ID" value="NZ_LJXB01000082.1"/>
</dbReference>
<protein>
    <submittedName>
        <fullName evidence="2">Putative lipoprotein</fullName>
    </submittedName>
</protein>
<gene>
    <name evidence="2" type="ORF">AN403_2784</name>
</gene>
<keyword evidence="1" id="KW-0732">Signal</keyword>
<dbReference type="OrthoDB" id="9790784at2"/>
<evidence type="ECO:0000313" key="2">
    <source>
        <dbReference type="EMBL" id="KPU58309.1"/>
    </source>
</evidence>
<feature type="signal peptide" evidence="1">
    <location>
        <begin position="1"/>
        <end position="20"/>
    </location>
</feature>
<reference evidence="2 3" key="1">
    <citation type="submission" date="2015-09" db="EMBL/GenBank/DDBJ databases">
        <authorList>
            <person name="Jackson K.R."/>
            <person name="Lunt B.L."/>
            <person name="Fisher J.N.B."/>
            <person name="Gardner A.V."/>
            <person name="Bailey M.E."/>
            <person name="Deus L.M."/>
            <person name="Earl A.S."/>
            <person name="Gibby P.D."/>
            <person name="Hartmann K.A."/>
            <person name="Liu J.E."/>
            <person name="Manci A.M."/>
            <person name="Nielsen D.A."/>
            <person name="Solomon M.B."/>
            <person name="Breakwell D.P."/>
            <person name="Burnett S.H."/>
            <person name="Grose J.H."/>
        </authorList>
    </citation>
    <scope>NUCLEOTIDE SEQUENCE [LARGE SCALE GENOMIC DNA]</scope>
    <source>
        <strain evidence="2 3">S613</strain>
    </source>
</reference>
<comment type="caution">
    <text evidence="2">The sequence shown here is derived from an EMBL/GenBank/DDBJ whole genome shotgun (WGS) entry which is preliminary data.</text>
</comment>
<organism evidence="2 3">
    <name type="scientific">Pseudomonas fluorescens</name>
    <dbReference type="NCBI Taxonomy" id="294"/>
    <lineage>
        <taxon>Bacteria</taxon>
        <taxon>Pseudomonadati</taxon>
        <taxon>Pseudomonadota</taxon>
        <taxon>Gammaproteobacteria</taxon>
        <taxon>Pseudomonadales</taxon>
        <taxon>Pseudomonadaceae</taxon>
        <taxon>Pseudomonas</taxon>
    </lineage>
</organism>
<evidence type="ECO:0000256" key="1">
    <source>
        <dbReference type="SAM" id="SignalP"/>
    </source>
</evidence>
<proteinExistence type="predicted"/>
<accession>A0A0P9B6H2</accession>